<evidence type="ECO:0000313" key="8">
    <source>
        <dbReference type="Proteomes" id="UP000324705"/>
    </source>
</evidence>
<gene>
    <name evidence="7" type="ORF">TRITD_1Av1G229310</name>
</gene>
<keyword evidence="2" id="KW-0378">Hydrolase</keyword>
<evidence type="ECO:0000256" key="1">
    <source>
        <dbReference type="ARBA" id="ARBA00013081"/>
    </source>
</evidence>
<dbReference type="Proteomes" id="UP000324705">
    <property type="component" value="Chromosome 1A"/>
</dbReference>
<dbReference type="FunFam" id="3.60.40.10:FF:000291">
    <property type="entry name" value="Protein phosphatase 2C 50"/>
    <property type="match status" value="1"/>
</dbReference>
<comment type="catalytic activity">
    <reaction evidence="4">
        <text>O-phospho-L-seryl-[protein] + H2O = L-seryl-[protein] + phosphate</text>
        <dbReference type="Rhea" id="RHEA:20629"/>
        <dbReference type="Rhea" id="RHEA-COMP:9863"/>
        <dbReference type="Rhea" id="RHEA-COMP:11604"/>
        <dbReference type="ChEBI" id="CHEBI:15377"/>
        <dbReference type="ChEBI" id="CHEBI:29999"/>
        <dbReference type="ChEBI" id="CHEBI:43474"/>
        <dbReference type="ChEBI" id="CHEBI:83421"/>
        <dbReference type="EC" id="3.1.3.16"/>
    </reaction>
</comment>
<proteinExistence type="predicted"/>
<organism evidence="7 8">
    <name type="scientific">Triticum turgidum subsp. durum</name>
    <name type="common">Durum wheat</name>
    <name type="synonym">Triticum durum</name>
    <dbReference type="NCBI Taxonomy" id="4567"/>
    <lineage>
        <taxon>Eukaryota</taxon>
        <taxon>Viridiplantae</taxon>
        <taxon>Streptophyta</taxon>
        <taxon>Embryophyta</taxon>
        <taxon>Tracheophyta</taxon>
        <taxon>Spermatophyta</taxon>
        <taxon>Magnoliopsida</taxon>
        <taxon>Liliopsida</taxon>
        <taxon>Poales</taxon>
        <taxon>Poaceae</taxon>
        <taxon>BOP clade</taxon>
        <taxon>Pooideae</taxon>
        <taxon>Triticodae</taxon>
        <taxon>Triticeae</taxon>
        <taxon>Triticinae</taxon>
        <taxon>Triticum</taxon>
    </lineage>
</organism>
<dbReference type="GO" id="GO:0004722">
    <property type="term" value="F:protein serine/threonine phosphatase activity"/>
    <property type="evidence" value="ECO:0007669"/>
    <property type="project" value="UniProtKB-EC"/>
</dbReference>
<evidence type="ECO:0000256" key="5">
    <source>
        <dbReference type="ARBA" id="ARBA00048336"/>
    </source>
</evidence>
<keyword evidence="3" id="KW-0904">Protein phosphatase</keyword>
<evidence type="ECO:0000313" key="7">
    <source>
        <dbReference type="EMBL" id="VAH11735.1"/>
    </source>
</evidence>
<evidence type="ECO:0000256" key="3">
    <source>
        <dbReference type="ARBA" id="ARBA00022912"/>
    </source>
</evidence>
<reference evidence="7 8" key="1">
    <citation type="submission" date="2017-09" db="EMBL/GenBank/DDBJ databases">
        <authorList>
            <consortium name="International Durum Wheat Genome Sequencing Consortium (IDWGSC)"/>
            <person name="Milanesi L."/>
        </authorList>
    </citation>
    <scope>NUCLEOTIDE SEQUENCE [LARGE SCALE GENOMIC DNA]</scope>
    <source>
        <strain evidence="8">cv. Svevo</strain>
    </source>
</reference>
<dbReference type="SMART" id="SM00332">
    <property type="entry name" value="PP2Cc"/>
    <property type="match status" value="1"/>
</dbReference>
<dbReference type="CDD" id="cd00143">
    <property type="entry name" value="PP2Cc"/>
    <property type="match status" value="1"/>
</dbReference>
<evidence type="ECO:0000259" key="6">
    <source>
        <dbReference type="PROSITE" id="PS51746"/>
    </source>
</evidence>
<feature type="domain" description="PPM-type phosphatase" evidence="6">
    <location>
        <begin position="1"/>
        <end position="151"/>
    </location>
</feature>
<name>A0A9R0QKH1_TRITD</name>
<dbReference type="PANTHER" id="PTHR47992">
    <property type="entry name" value="PROTEIN PHOSPHATASE"/>
    <property type="match status" value="1"/>
</dbReference>
<sequence length="166" mass="18361">MLHLFSIQPNREDEYARIEALGGKVIQWNGYRVLGVLAMSRSIGDRYLKPYIIPVPEVTVVARAREDECLILASDGLWDVLSNEEVCDAARKRILLWHKKNATASSSISRGRSGGDGGSPDPAAQAAAEYLSKLALQKGSKDNITVLVVDLKAHRKFRSKTDNNNR</sequence>
<dbReference type="EMBL" id="LT934111">
    <property type="protein sequence ID" value="VAH11735.1"/>
    <property type="molecule type" value="Genomic_DNA"/>
</dbReference>
<protein>
    <recommendedName>
        <fullName evidence="1">protein-serine/threonine phosphatase</fullName>
        <ecNumber evidence="1">3.1.3.16</ecNumber>
    </recommendedName>
</protein>
<dbReference type="PROSITE" id="PS51746">
    <property type="entry name" value="PPM_2"/>
    <property type="match status" value="1"/>
</dbReference>
<dbReference type="AlphaFoldDB" id="A0A9R0QKH1"/>
<dbReference type="Pfam" id="PF00481">
    <property type="entry name" value="PP2C"/>
    <property type="match status" value="1"/>
</dbReference>
<dbReference type="InterPro" id="IPR001932">
    <property type="entry name" value="PPM-type_phosphatase-like_dom"/>
</dbReference>
<keyword evidence="8" id="KW-1185">Reference proteome</keyword>
<dbReference type="SUPFAM" id="SSF81606">
    <property type="entry name" value="PP2C-like"/>
    <property type="match status" value="1"/>
</dbReference>
<dbReference type="EC" id="3.1.3.16" evidence="1"/>
<dbReference type="Gene3D" id="3.60.40.10">
    <property type="entry name" value="PPM-type phosphatase domain"/>
    <property type="match status" value="1"/>
</dbReference>
<dbReference type="InterPro" id="IPR015655">
    <property type="entry name" value="PP2C"/>
</dbReference>
<comment type="catalytic activity">
    <reaction evidence="5">
        <text>O-phospho-L-threonyl-[protein] + H2O = L-threonyl-[protein] + phosphate</text>
        <dbReference type="Rhea" id="RHEA:47004"/>
        <dbReference type="Rhea" id="RHEA-COMP:11060"/>
        <dbReference type="Rhea" id="RHEA-COMP:11605"/>
        <dbReference type="ChEBI" id="CHEBI:15377"/>
        <dbReference type="ChEBI" id="CHEBI:30013"/>
        <dbReference type="ChEBI" id="CHEBI:43474"/>
        <dbReference type="ChEBI" id="CHEBI:61977"/>
        <dbReference type="EC" id="3.1.3.16"/>
    </reaction>
</comment>
<dbReference type="Gramene" id="TRITD1Av1G229310.2">
    <property type="protein sequence ID" value="TRITD1Av1G229310.2"/>
    <property type="gene ID" value="TRITD1Av1G229310"/>
</dbReference>
<dbReference type="InterPro" id="IPR036457">
    <property type="entry name" value="PPM-type-like_dom_sf"/>
</dbReference>
<evidence type="ECO:0000256" key="2">
    <source>
        <dbReference type="ARBA" id="ARBA00022801"/>
    </source>
</evidence>
<accession>A0A9R0QKH1</accession>
<evidence type="ECO:0000256" key="4">
    <source>
        <dbReference type="ARBA" id="ARBA00047761"/>
    </source>
</evidence>